<evidence type="ECO:0000313" key="4">
    <source>
        <dbReference type="Proteomes" id="UP000663860"/>
    </source>
</evidence>
<comment type="caution">
    <text evidence="2">The sequence shown here is derived from an EMBL/GenBank/DDBJ whole genome shotgun (WGS) entry which is preliminary data.</text>
</comment>
<dbReference type="AlphaFoldDB" id="A0A815BMM2"/>
<organism evidence="2 4">
    <name type="scientific">Adineta steineri</name>
    <dbReference type="NCBI Taxonomy" id="433720"/>
    <lineage>
        <taxon>Eukaryota</taxon>
        <taxon>Metazoa</taxon>
        <taxon>Spiralia</taxon>
        <taxon>Gnathifera</taxon>
        <taxon>Rotifera</taxon>
        <taxon>Eurotatoria</taxon>
        <taxon>Bdelloidea</taxon>
        <taxon>Adinetida</taxon>
        <taxon>Adinetidae</taxon>
        <taxon>Adineta</taxon>
    </lineage>
</organism>
<feature type="region of interest" description="Disordered" evidence="1">
    <location>
        <begin position="74"/>
        <end position="94"/>
    </location>
</feature>
<dbReference type="Proteomes" id="UP000663868">
    <property type="component" value="Unassembled WGS sequence"/>
</dbReference>
<evidence type="ECO:0000313" key="2">
    <source>
        <dbReference type="EMBL" id="CAF1272192.1"/>
    </source>
</evidence>
<dbReference type="InterPro" id="IPR035897">
    <property type="entry name" value="Toll_tir_struct_dom_sf"/>
</dbReference>
<dbReference type="Proteomes" id="UP000663860">
    <property type="component" value="Unassembled WGS sequence"/>
</dbReference>
<reference evidence="2" key="1">
    <citation type="submission" date="2021-02" db="EMBL/GenBank/DDBJ databases">
        <authorList>
            <person name="Nowell W R."/>
        </authorList>
    </citation>
    <scope>NUCLEOTIDE SEQUENCE</scope>
</reference>
<gene>
    <name evidence="2" type="ORF">IZO911_LOCUS32490</name>
    <name evidence="3" type="ORF">KXQ929_LOCUS40622</name>
</gene>
<protein>
    <recommendedName>
        <fullName evidence="5">TIR domain-containing protein</fullName>
    </recommendedName>
</protein>
<accession>A0A815BMM2</accession>
<dbReference type="SUPFAM" id="SSF52200">
    <property type="entry name" value="Toll/Interleukin receptor TIR domain"/>
    <property type="match status" value="1"/>
</dbReference>
<evidence type="ECO:0000256" key="1">
    <source>
        <dbReference type="SAM" id="MobiDB-lite"/>
    </source>
</evidence>
<proteinExistence type="predicted"/>
<dbReference type="EMBL" id="CAJNOE010000564">
    <property type="protein sequence ID" value="CAF1272192.1"/>
    <property type="molecule type" value="Genomic_DNA"/>
</dbReference>
<evidence type="ECO:0000313" key="3">
    <source>
        <dbReference type="EMBL" id="CAF4210461.1"/>
    </source>
</evidence>
<feature type="compositionally biased region" description="Polar residues" evidence="1">
    <location>
        <begin position="74"/>
        <end position="93"/>
    </location>
</feature>
<evidence type="ECO:0008006" key="5">
    <source>
        <dbReference type="Google" id="ProtNLM"/>
    </source>
</evidence>
<name>A0A815BMM2_9BILA</name>
<feature type="region of interest" description="Disordered" evidence="1">
    <location>
        <begin position="16"/>
        <end position="37"/>
    </location>
</feature>
<dbReference type="EMBL" id="CAJOBB010008547">
    <property type="protein sequence ID" value="CAF4210461.1"/>
    <property type="molecule type" value="Genomic_DNA"/>
</dbReference>
<sequence length="380" mass="43851">MSTSLECNSLLQQTLSGDEQISVEDTSEEPNGTITDNMRTNESIISTDCTLTIVNNTIPNDQTDAIVEPLSLLDSQENSNNKQGTTTTDISPNTERHISQWSEDEVLGWFQSYNLDGIHKYLFARHEKKDGTMLGKLFECKVQNCDLYRKIYGDRLPIKEKNLLKDFDRFGQQLDSLFIDKLEHRFDVAFSFPGDIRERVSHIAEKLCKKINTDGQQRVFYDMYHKAELARPNLDLYLQTIYRYKTKLIVIFMCDEYSRREWCGLEARAIRSLMKTYQNSRIMLLSVDGKAIEGVLDIDGYLDISEKKDDDNDVVDAIYTRLIALENPQIFSKTSHPPILENRLSRSITALKHTFRSISPWYFVVALASYIVGTFARQEK</sequence>